<organism evidence="5 6">
    <name type="scientific">Actinoplanes sichuanensis</name>
    <dbReference type="NCBI Taxonomy" id="512349"/>
    <lineage>
        <taxon>Bacteria</taxon>
        <taxon>Bacillati</taxon>
        <taxon>Actinomycetota</taxon>
        <taxon>Actinomycetes</taxon>
        <taxon>Micromonosporales</taxon>
        <taxon>Micromonosporaceae</taxon>
        <taxon>Actinoplanes</taxon>
    </lineage>
</organism>
<dbReference type="InterPro" id="IPR015590">
    <property type="entry name" value="Aldehyde_DH_dom"/>
</dbReference>
<gene>
    <name evidence="5" type="ORF">ACFQ5G_00520</name>
</gene>
<sequence length="488" mass="50261">MSTPIGGAGVIARENPARTTEIVGMVAETPAAAVSEVVREADAEQRTWAARGLPERLGVLSRAAAAIEAAVEDLATLLARESGKVLGDCRGEIGFAVRYLRWVVEHAPAAYTDRVVDDALGRVVEQRRPYGVVAAITPWNAPVILTMLKLAPALAAGNAVVVKPSPLAPLTVTRVIALFEAPVRVVHGGADTGAALVGHGLVGKVAFTGGAAGGRAVASLAGDRLTPSVLELGGNDPAVFLDDAPFDDDALDRLVMASFATSGQVCMAAKRLYVPAARLDSFVDAYRAAADRVLVTGDPLADGVTMGPVISAAAQRAALALRGGAALPAGARDGGAVHDLGRFEADPEIGYFVRPSLVVDPDPASPLVTAEQFAPIVPVLGYTSEEQVLAAANAGELGLGASVWSADEERAFAFARRFEAGFTFVNTHNRTGMSLRAPFGGVKRSGWGREYAHEGLAEYVQTCVIHAPAAFRPGAGPVAGGPSAYPAG</sequence>
<evidence type="ECO:0000256" key="1">
    <source>
        <dbReference type="ARBA" id="ARBA00023002"/>
    </source>
</evidence>
<reference evidence="6" key="1">
    <citation type="journal article" date="2019" name="Int. J. Syst. Evol. Microbiol.">
        <title>The Global Catalogue of Microorganisms (GCM) 10K type strain sequencing project: providing services to taxonomists for standard genome sequencing and annotation.</title>
        <authorList>
            <consortium name="The Broad Institute Genomics Platform"/>
            <consortium name="The Broad Institute Genome Sequencing Center for Infectious Disease"/>
            <person name="Wu L."/>
            <person name="Ma J."/>
        </authorList>
    </citation>
    <scope>NUCLEOTIDE SEQUENCE [LARGE SCALE GENOMIC DNA]</scope>
    <source>
        <strain evidence="6">CCM 7526</strain>
    </source>
</reference>
<evidence type="ECO:0000313" key="5">
    <source>
        <dbReference type="EMBL" id="MFD1363818.1"/>
    </source>
</evidence>
<dbReference type="PROSITE" id="PS00070">
    <property type="entry name" value="ALDEHYDE_DEHYDR_CYS"/>
    <property type="match status" value="1"/>
</dbReference>
<dbReference type="InterPro" id="IPR016162">
    <property type="entry name" value="Ald_DH_N"/>
</dbReference>
<dbReference type="InterPro" id="IPR016163">
    <property type="entry name" value="Ald_DH_C"/>
</dbReference>
<name>A0ABW4A067_9ACTN</name>
<dbReference type="InterPro" id="IPR016160">
    <property type="entry name" value="Ald_DH_CS_CYS"/>
</dbReference>
<accession>A0ABW4A067</accession>
<keyword evidence="6" id="KW-1185">Reference proteome</keyword>
<comment type="caution">
    <text evidence="5">The sequence shown here is derived from an EMBL/GenBank/DDBJ whole genome shotgun (WGS) entry which is preliminary data.</text>
</comment>
<feature type="domain" description="Aldehyde dehydrogenase" evidence="4">
    <location>
        <begin position="11"/>
        <end position="462"/>
    </location>
</feature>
<dbReference type="PROSITE" id="PS00687">
    <property type="entry name" value="ALDEHYDE_DEHYDR_GLU"/>
    <property type="match status" value="1"/>
</dbReference>
<dbReference type="InterPro" id="IPR029510">
    <property type="entry name" value="Ald_DH_CS_GLU"/>
</dbReference>
<evidence type="ECO:0000259" key="4">
    <source>
        <dbReference type="Pfam" id="PF00171"/>
    </source>
</evidence>
<protein>
    <submittedName>
        <fullName evidence="5">Aldehyde dehydrogenase family protein</fullName>
    </submittedName>
</protein>
<dbReference type="Gene3D" id="3.40.605.10">
    <property type="entry name" value="Aldehyde Dehydrogenase, Chain A, domain 1"/>
    <property type="match status" value="1"/>
</dbReference>
<keyword evidence="1 3" id="KW-0560">Oxidoreductase</keyword>
<dbReference type="RefSeq" id="WP_317786771.1">
    <property type="nucleotide sequence ID" value="NZ_AP028461.1"/>
</dbReference>
<dbReference type="EMBL" id="JBHTMK010000002">
    <property type="protein sequence ID" value="MFD1363818.1"/>
    <property type="molecule type" value="Genomic_DNA"/>
</dbReference>
<comment type="similarity">
    <text evidence="3">Belongs to the aldehyde dehydrogenase family.</text>
</comment>
<dbReference type="Pfam" id="PF00171">
    <property type="entry name" value="Aldedh"/>
    <property type="match status" value="1"/>
</dbReference>
<evidence type="ECO:0000256" key="2">
    <source>
        <dbReference type="PROSITE-ProRule" id="PRU10007"/>
    </source>
</evidence>
<dbReference type="Proteomes" id="UP001597183">
    <property type="component" value="Unassembled WGS sequence"/>
</dbReference>
<dbReference type="InterPro" id="IPR016161">
    <property type="entry name" value="Ald_DH/histidinol_DH"/>
</dbReference>
<evidence type="ECO:0000256" key="3">
    <source>
        <dbReference type="RuleBase" id="RU003345"/>
    </source>
</evidence>
<dbReference type="SUPFAM" id="SSF53720">
    <property type="entry name" value="ALDH-like"/>
    <property type="match status" value="1"/>
</dbReference>
<evidence type="ECO:0000313" key="6">
    <source>
        <dbReference type="Proteomes" id="UP001597183"/>
    </source>
</evidence>
<dbReference type="PANTHER" id="PTHR11699">
    <property type="entry name" value="ALDEHYDE DEHYDROGENASE-RELATED"/>
    <property type="match status" value="1"/>
</dbReference>
<proteinExistence type="inferred from homology"/>
<dbReference type="Gene3D" id="3.40.309.10">
    <property type="entry name" value="Aldehyde Dehydrogenase, Chain A, domain 2"/>
    <property type="match status" value="1"/>
</dbReference>
<feature type="active site" evidence="2">
    <location>
        <position position="231"/>
    </location>
</feature>